<evidence type="ECO:0000256" key="5">
    <source>
        <dbReference type="ARBA" id="ARBA00022989"/>
    </source>
</evidence>
<keyword evidence="6 8" id="KW-0472">Membrane</keyword>
<sequence length="276" mass="29826">MPIKERLKKILDLFLCFLKIGAFTFGGGYAMVSLVQRDMVEKKKWLTEREMVDVIAIAESTPGVIALNTATYVGAKIAGFWGSLFASIGAMLPSVIVILAIYPVIQLFGENQYVKWAFLGIRACVSALILNATYKISKMNEKTVVSFVVTGVALVLALLSTFEVIKLDMVFIILGAALFGIIWGIIGRQRKKKKGTAAGEAQSAVEHGAPDEESANVKEADKPNGENELNIADNSDYTADRVNAESAAKESDVKDDDAPVSEPSEDNKEDDGNAIS</sequence>
<reference evidence="9" key="1">
    <citation type="submission" date="2020-10" db="EMBL/GenBank/DDBJ databases">
        <authorList>
            <person name="Gilroy R."/>
        </authorList>
    </citation>
    <scope>NUCLEOTIDE SEQUENCE</scope>
    <source>
        <strain evidence="9">517</strain>
    </source>
</reference>
<keyword evidence="3" id="KW-1003">Cell membrane</keyword>
<dbReference type="GO" id="GO:0015109">
    <property type="term" value="F:chromate transmembrane transporter activity"/>
    <property type="evidence" value="ECO:0007669"/>
    <property type="project" value="InterPro"/>
</dbReference>
<feature type="compositionally biased region" description="Acidic residues" evidence="7">
    <location>
        <begin position="253"/>
        <end position="269"/>
    </location>
</feature>
<evidence type="ECO:0000256" key="7">
    <source>
        <dbReference type="SAM" id="MobiDB-lite"/>
    </source>
</evidence>
<comment type="similarity">
    <text evidence="2">Belongs to the chromate ion transporter (CHR) (TC 2.A.51) family.</text>
</comment>
<evidence type="ECO:0000256" key="6">
    <source>
        <dbReference type="ARBA" id="ARBA00023136"/>
    </source>
</evidence>
<dbReference type="PANTHER" id="PTHR43663:SF1">
    <property type="entry name" value="CHROMATE TRANSPORTER"/>
    <property type="match status" value="1"/>
</dbReference>
<comment type="caution">
    <text evidence="9">The sequence shown here is derived from an EMBL/GenBank/DDBJ whole genome shotgun (WGS) entry which is preliminary data.</text>
</comment>
<feature type="transmembrane region" description="Helical" evidence="8">
    <location>
        <begin position="113"/>
        <end position="132"/>
    </location>
</feature>
<reference evidence="9" key="2">
    <citation type="journal article" date="2021" name="PeerJ">
        <title>Extensive microbial diversity within the chicken gut microbiome revealed by metagenomics and culture.</title>
        <authorList>
            <person name="Gilroy R."/>
            <person name="Ravi A."/>
            <person name="Getino M."/>
            <person name="Pursley I."/>
            <person name="Horton D.L."/>
            <person name="Alikhan N.F."/>
            <person name="Baker D."/>
            <person name="Gharbi K."/>
            <person name="Hall N."/>
            <person name="Watson M."/>
            <person name="Adriaenssens E.M."/>
            <person name="Foster-Nyarko E."/>
            <person name="Jarju S."/>
            <person name="Secka A."/>
            <person name="Antonio M."/>
            <person name="Oren A."/>
            <person name="Chaudhuri R.R."/>
            <person name="La Ragione R."/>
            <person name="Hildebrand F."/>
            <person name="Pallen M.J."/>
        </authorList>
    </citation>
    <scope>NUCLEOTIDE SEQUENCE</scope>
    <source>
        <strain evidence="9">517</strain>
    </source>
</reference>
<evidence type="ECO:0000256" key="8">
    <source>
        <dbReference type="SAM" id="Phobius"/>
    </source>
</evidence>
<feature type="region of interest" description="Disordered" evidence="7">
    <location>
        <begin position="197"/>
        <end position="276"/>
    </location>
</feature>
<gene>
    <name evidence="9" type="ORF">IAB16_06675</name>
</gene>
<feature type="transmembrane region" description="Helical" evidence="8">
    <location>
        <begin position="54"/>
        <end position="73"/>
    </location>
</feature>
<accession>A0A940DHU2</accession>
<dbReference type="GO" id="GO:0005886">
    <property type="term" value="C:plasma membrane"/>
    <property type="evidence" value="ECO:0007669"/>
    <property type="project" value="UniProtKB-SubCell"/>
</dbReference>
<evidence type="ECO:0000256" key="1">
    <source>
        <dbReference type="ARBA" id="ARBA00004651"/>
    </source>
</evidence>
<dbReference type="InterPro" id="IPR003370">
    <property type="entry name" value="Chromate_transpt"/>
</dbReference>
<keyword evidence="5 8" id="KW-1133">Transmembrane helix</keyword>
<feature type="transmembrane region" description="Helical" evidence="8">
    <location>
        <begin position="144"/>
        <end position="162"/>
    </location>
</feature>
<dbReference type="InterPro" id="IPR052518">
    <property type="entry name" value="CHR_Transporter"/>
</dbReference>
<evidence type="ECO:0000256" key="2">
    <source>
        <dbReference type="ARBA" id="ARBA00005262"/>
    </source>
</evidence>
<feature type="transmembrane region" description="Helical" evidence="8">
    <location>
        <begin position="12"/>
        <end position="34"/>
    </location>
</feature>
<protein>
    <submittedName>
        <fullName evidence="9">Chromate transporter</fullName>
    </submittedName>
</protein>
<feature type="transmembrane region" description="Helical" evidence="8">
    <location>
        <begin position="168"/>
        <end position="186"/>
    </location>
</feature>
<evidence type="ECO:0000313" key="10">
    <source>
        <dbReference type="Proteomes" id="UP000727857"/>
    </source>
</evidence>
<keyword evidence="4 8" id="KW-0812">Transmembrane</keyword>
<evidence type="ECO:0000256" key="3">
    <source>
        <dbReference type="ARBA" id="ARBA00022475"/>
    </source>
</evidence>
<dbReference type="PANTHER" id="PTHR43663">
    <property type="entry name" value="CHROMATE TRANSPORT PROTEIN-RELATED"/>
    <property type="match status" value="1"/>
</dbReference>
<evidence type="ECO:0000313" key="9">
    <source>
        <dbReference type="EMBL" id="MBO8424686.1"/>
    </source>
</evidence>
<comment type="subcellular location">
    <subcellularLocation>
        <location evidence="1">Cell membrane</location>
        <topology evidence="1">Multi-pass membrane protein</topology>
    </subcellularLocation>
</comment>
<organism evidence="9 10">
    <name type="scientific">Candidatus Stercoripulliclostridium pullicola</name>
    <dbReference type="NCBI Taxonomy" id="2840953"/>
    <lineage>
        <taxon>Bacteria</taxon>
        <taxon>Bacillati</taxon>
        <taxon>Bacillota</taxon>
        <taxon>Clostridia</taxon>
        <taxon>Eubacteriales</taxon>
        <taxon>Candidatus Stercoripulliclostridium</taxon>
    </lineage>
</organism>
<feature type="compositionally biased region" description="Basic and acidic residues" evidence="7">
    <location>
        <begin position="215"/>
        <end position="225"/>
    </location>
</feature>
<evidence type="ECO:0000256" key="4">
    <source>
        <dbReference type="ARBA" id="ARBA00022692"/>
    </source>
</evidence>
<dbReference type="AlphaFoldDB" id="A0A940DHU2"/>
<proteinExistence type="inferred from homology"/>
<dbReference type="EMBL" id="JADINF010000170">
    <property type="protein sequence ID" value="MBO8424686.1"/>
    <property type="molecule type" value="Genomic_DNA"/>
</dbReference>
<dbReference type="Proteomes" id="UP000727857">
    <property type="component" value="Unassembled WGS sequence"/>
</dbReference>
<name>A0A940DHU2_9FIRM</name>
<feature type="transmembrane region" description="Helical" evidence="8">
    <location>
        <begin position="80"/>
        <end position="101"/>
    </location>
</feature>
<feature type="compositionally biased region" description="Basic and acidic residues" evidence="7">
    <location>
        <begin position="238"/>
        <end position="252"/>
    </location>
</feature>
<dbReference type="Pfam" id="PF02417">
    <property type="entry name" value="Chromate_transp"/>
    <property type="match status" value="1"/>
</dbReference>